<sequence>MTFDTLPAGPGVELSYVDSGAPYYASSVYTTIVAIHGLCFTNLIFQQLLSIARQKGVRFVAPNRRSYPGSTSFSPEEIDLIINGGTEEAKDAEMQSIGHQIAIFLDNFIQKFNIPPISKDGKSGGIIFLGWSLGCTFTLATLANTLTLPLAVRNRLASRIRSVVLYDPAPSILGLPSPEENWAPLVDTTIPEDLRLQAFGHWVTSYFDHGDLSKRDPALLSWIIPSVNRVPTIYSMPEAKLKEMTLFGPDALPDLLMLINFESQIRAAYRKACYNSTVLDAFPNVTYTVLTSNTTAAFGPSGMWAMQDDEKQFGGKRPVIYKLIPNINHFWHWADPWKAFQGFLDAAC</sequence>
<dbReference type="InterPro" id="IPR029058">
    <property type="entry name" value="AB_hydrolase_fold"/>
</dbReference>
<organism evidence="2 3">
    <name type="scientific">Tricholomella constricta</name>
    <dbReference type="NCBI Taxonomy" id="117010"/>
    <lineage>
        <taxon>Eukaryota</taxon>
        <taxon>Fungi</taxon>
        <taxon>Dikarya</taxon>
        <taxon>Basidiomycota</taxon>
        <taxon>Agaricomycotina</taxon>
        <taxon>Agaricomycetes</taxon>
        <taxon>Agaricomycetidae</taxon>
        <taxon>Agaricales</taxon>
        <taxon>Tricholomatineae</taxon>
        <taxon>Lyophyllaceae</taxon>
        <taxon>Tricholomella</taxon>
    </lineage>
</organism>
<gene>
    <name evidence="2" type="ORF">D9615_000796</name>
</gene>
<dbReference type="AlphaFoldDB" id="A0A8H5HRQ1"/>
<dbReference type="Proteomes" id="UP000565441">
    <property type="component" value="Unassembled WGS sequence"/>
</dbReference>
<dbReference type="OrthoDB" id="3251587at2759"/>
<name>A0A8H5HRQ1_9AGAR</name>
<reference evidence="2 3" key="1">
    <citation type="journal article" date="2020" name="ISME J.">
        <title>Uncovering the hidden diversity of litter-decomposition mechanisms in mushroom-forming fungi.</title>
        <authorList>
            <person name="Floudas D."/>
            <person name="Bentzer J."/>
            <person name="Ahren D."/>
            <person name="Johansson T."/>
            <person name="Persson P."/>
            <person name="Tunlid A."/>
        </authorList>
    </citation>
    <scope>NUCLEOTIDE SEQUENCE [LARGE SCALE GENOMIC DNA]</scope>
    <source>
        <strain evidence="2 3">CBS 661.87</strain>
    </source>
</reference>
<keyword evidence="3" id="KW-1185">Reference proteome</keyword>
<protein>
    <recommendedName>
        <fullName evidence="4">AB hydrolase-1 domain-containing protein</fullName>
    </recommendedName>
</protein>
<feature type="transmembrane region" description="Helical" evidence="1">
    <location>
        <begin position="23"/>
        <end position="45"/>
    </location>
</feature>
<evidence type="ECO:0000313" key="2">
    <source>
        <dbReference type="EMBL" id="KAF5388381.1"/>
    </source>
</evidence>
<feature type="transmembrane region" description="Helical" evidence="1">
    <location>
        <begin position="126"/>
        <end position="152"/>
    </location>
</feature>
<evidence type="ECO:0000256" key="1">
    <source>
        <dbReference type="SAM" id="Phobius"/>
    </source>
</evidence>
<keyword evidence="1" id="KW-0472">Membrane</keyword>
<proteinExistence type="predicted"/>
<evidence type="ECO:0008006" key="4">
    <source>
        <dbReference type="Google" id="ProtNLM"/>
    </source>
</evidence>
<dbReference type="Gene3D" id="3.40.50.1820">
    <property type="entry name" value="alpha/beta hydrolase"/>
    <property type="match status" value="1"/>
</dbReference>
<dbReference type="SUPFAM" id="SSF53474">
    <property type="entry name" value="alpha/beta-Hydrolases"/>
    <property type="match status" value="1"/>
</dbReference>
<keyword evidence="1" id="KW-0812">Transmembrane</keyword>
<comment type="caution">
    <text evidence="2">The sequence shown here is derived from an EMBL/GenBank/DDBJ whole genome shotgun (WGS) entry which is preliminary data.</text>
</comment>
<accession>A0A8H5HRQ1</accession>
<dbReference type="EMBL" id="JAACJP010000001">
    <property type="protein sequence ID" value="KAF5388381.1"/>
    <property type="molecule type" value="Genomic_DNA"/>
</dbReference>
<evidence type="ECO:0000313" key="3">
    <source>
        <dbReference type="Proteomes" id="UP000565441"/>
    </source>
</evidence>
<keyword evidence="1" id="KW-1133">Transmembrane helix</keyword>